<comment type="caution">
    <text evidence="2">The sequence shown here is derived from an EMBL/GenBank/DDBJ whole genome shotgun (WGS) entry which is preliminary data.</text>
</comment>
<evidence type="ECO:0000256" key="1">
    <source>
        <dbReference type="SAM" id="MobiDB-lite"/>
    </source>
</evidence>
<dbReference type="EMBL" id="BJVY01000004">
    <property type="protein sequence ID" value="GEL69236.1"/>
    <property type="molecule type" value="Genomic_DNA"/>
</dbReference>
<feature type="region of interest" description="Disordered" evidence="1">
    <location>
        <begin position="34"/>
        <end position="124"/>
    </location>
</feature>
<name>A0A511H6T0_9BACT</name>
<evidence type="ECO:0000313" key="2">
    <source>
        <dbReference type="EMBL" id="GEL69236.1"/>
    </source>
</evidence>
<gene>
    <name evidence="2" type="ORF">MVI01_10200</name>
    <name evidence="3" type="ORF">SAMN04488504_10689</name>
</gene>
<organism evidence="2 5">
    <name type="scientific">Myxococcus virescens</name>
    <dbReference type="NCBI Taxonomy" id="83456"/>
    <lineage>
        <taxon>Bacteria</taxon>
        <taxon>Pseudomonadati</taxon>
        <taxon>Myxococcota</taxon>
        <taxon>Myxococcia</taxon>
        <taxon>Myxococcales</taxon>
        <taxon>Cystobacterineae</taxon>
        <taxon>Myxococcaceae</taxon>
        <taxon>Myxococcus</taxon>
    </lineage>
</organism>
<dbReference type="Proteomes" id="UP000321224">
    <property type="component" value="Unassembled WGS sequence"/>
</dbReference>
<keyword evidence="4" id="KW-1185">Reference proteome</keyword>
<reference evidence="3 4" key="1">
    <citation type="submission" date="2016-10" db="EMBL/GenBank/DDBJ databases">
        <authorList>
            <person name="Varghese N."/>
            <person name="Submissions S."/>
        </authorList>
    </citation>
    <scope>NUCLEOTIDE SEQUENCE [LARGE SCALE GENOMIC DNA]</scope>
    <source>
        <strain evidence="3 4">DSM 2260</strain>
    </source>
</reference>
<proteinExistence type="predicted"/>
<feature type="compositionally biased region" description="Low complexity" evidence="1">
    <location>
        <begin position="106"/>
        <end position="124"/>
    </location>
</feature>
<accession>A0A511H6T0</accession>
<protein>
    <submittedName>
        <fullName evidence="2">Uncharacterized protein</fullName>
    </submittedName>
</protein>
<dbReference type="RefSeq" id="WP_143043146.1">
    <property type="nucleotide sequence ID" value="NZ_BJVY01000004.1"/>
</dbReference>
<dbReference type="EMBL" id="FNAJ01000006">
    <property type="protein sequence ID" value="SDE34563.1"/>
    <property type="molecule type" value="Genomic_DNA"/>
</dbReference>
<evidence type="ECO:0000313" key="5">
    <source>
        <dbReference type="Proteomes" id="UP000321224"/>
    </source>
</evidence>
<dbReference type="Proteomes" id="UP000198717">
    <property type="component" value="Unassembled WGS sequence"/>
</dbReference>
<sequence>MMTELDGCTQAVNPGVTGTLRNPVTVADIYYSGRNASLPNAQAPRNDGTFESTRPASRIGGQPGAGRPSDIKSNEQGSGSHVASLGHESVHAWRGPTGSRSDRWRPASTPTRPSSTSSRSSRGP</sequence>
<dbReference type="AlphaFoldDB" id="A0A511H6T0"/>
<reference evidence="2 5" key="2">
    <citation type="submission" date="2019-07" db="EMBL/GenBank/DDBJ databases">
        <title>Whole genome shotgun sequence of Myxococcus virescens NBRC 100334.</title>
        <authorList>
            <person name="Hosoyama A."/>
            <person name="Uohara A."/>
            <person name="Ohji S."/>
            <person name="Ichikawa N."/>
        </authorList>
    </citation>
    <scope>NUCLEOTIDE SEQUENCE [LARGE SCALE GENOMIC DNA]</scope>
    <source>
        <strain evidence="2 5">NBRC 100334</strain>
    </source>
</reference>
<evidence type="ECO:0000313" key="3">
    <source>
        <dbReference type="EMBL" id="SDE34563.1"/>
    </source>
</evidence>
<evidence type="ECO:0000313" key="4">
    <source>
        <dbReference type="Proteomes" id="UP000198717"/>
    </source>
</evidence>